<comment type="caution">
    <text evidence="1">The sequence shown here is derived from an EMBL/GenBank/DDBJ whole genome shotgun (WGS) entry which is preliminary data.</text>
</comment>
<dbReference type="AlphaFoldDB" id="A0A0F8XD23"/>
<sequence length="36" mass="3921">CGIGKTCGIQDMFHLQIFVGKAELRYGPVAISAKMH</sequence>
<gene>
    <name evidence="1" type="ORF">LCGC14_2957700</name>
</gene>
<evidence type="ECO:0000313" key="1">
    <source>
        <dbReference type="EMBL" id="KKK67077.1"/>
    </source>
</evidence>
<name>A0A0F8XD23_9ZZZZ</name>
<organism evidence="1">
    <name type="scientific">marine sediment metagenome</name>
    <dbReference type="NCBI Taxonomy" id="412755"/>
    <lineage>
        <taxon>unclassified sequences</taxon>
        <taxon>metagenomes</taxon>
        <taxon>ecological metagenomes</taxon>
    </lineage>
</organism>
<proteinExistence type="predicted"/>
<protein>
    <submittedName>
        <fullName evidence="1">Uncharacterized protein</fullName>
    </submittedName>
</protein>
<feature type="non-terminal residue" evidence="1">
    <location>
        <position position="1"/>
    </location>
</feature>
<dbReference type="EMBL" id="LAZR01059781">
    <property type="protein sequence ID" value="KKK67077.1"/>
    <property type="molecule type" value="Genomic_DNA"/>
</dbReference>
<reference evidence="1" key="1">
    <citation type="journal article" date="2015" name="Nature">
        <title>Complex archaea that bridge the gap between prokaryotes and eukaryotes.</title>
        <authorList>
            <person name="Spang A."/>
            <person name="Saw J.H."/>
            <person name="Jorgensen S.L."/>
            <person name="Zaremba-Niedzwiedzka K."/>
            <person name="Martijn J."/>
            <person name="Lind A.E."/>
            <person name="van Eijk R."/>
            <person name="Schleper C."/>
            <person name="Guy L."/>
            <person name="Ettema T.J."/>
        </authorList>
    </citation>
    <scope>NUCLEOTIDE SEQUENCE</scope>
</reference>
<accession>A0A0F8XD23</accession>